<dbReference type="InterPro" id="IPR011333">
    <property type="entry name" value="SKP1/BTB/POZ_sf"/>
</dbReference>
<dbReference type="CDD" id="cd18322">
    <property type="entry name" value="BTB_POZ_SKP1"/>
    <property type="match status" value="1"/>
</dbReference>
<sequence length="158" mass="18056">MSTAPAMTITLRSSDEQIFVIEETIALQSKSLERMIADNETGNIVIPLTTITGNILARVIEYCNKHAEVETSDEDKQIWDAQFMNVDISTHTQLLFDMIQAANTLEIKGLTDLATQRVANWITGKTPEEMSGIFPFKYQVTPEEEEWVRRKNEWAFQE</sequence>
<comment type="pathway">
    <text evidence="1 4">Protein modification; protein ubiquitination.</text>
</comment>
<accession>A0AA41VNY3</accession>
<dbReference type="InterPro" id="IPR016897">
    <property type="entry name" value="SKP1"/>
</dbReference>
<reference evidence="7" key="1">
    <citation type="submission" date="2022-03" db="EMBL/GenBank/DDBJ databases">
        <title>A functionally conserved STORR gene fusion in Papaver species that diverged 16.8 million years ago.</title>
        <authorList>
            <person name="Catania T."/>
        </authorList>
    </citation>
    <scope>NUCLEOTIDE SEQUENCE</scope>
    <source>
        <strain evidence="7">S-191538</strain>
    </source>
</reference>
<feature type="domain" description="SKP1 component dimerisation" evidence="5">
    <location>
        <begin position="108"/>
        <end position="155"/>
    </location>
</feature>
<comment type="similarity">
    <text evidence="2 4">Belongs to the SKP1 family.</text>
</comment>
<feature type="domain" description="SKP1 component POZ" evidence="6">
    <location>
        <begin position="8"/>
        <end position="67"/>
    </location>
</feature>
<dbReference type="AlphaFoldDB" id="A0AA41VNY3"/>
<gene>
    <name evidence="7" type="ORF">MKW94_020936</name>
</gene>
<comment type="caution">
    <text evidence="7">The sequence shown here is derived from an EMBL/GenBank/DDBJ whole genome shotgun (WGS) entry which is preliminary data.</text>
</comment>
<dbReference type="SMART" id="SM00512">
    <property type="entry name" value="Skp1"/>
    <property type="match status" value="1"/>
</dbReference>
<evidence type="ECO:0000313" key="7">
    <source>
        <dbReference type="EMBL" id="MCL7044797.1"/>
    </source>
</evidence>
<dbReference type="Pfam" id="PF01466">
    <property type="entry name" value="Skp1"/>
    <property type="match status" value="1"/>
</dbReference>
<evidence type="ECO:0000256" key="2">
    <source>
        <dbReference type="ARBA" id="ARBA00009993"/>
    </source>
</evidence>
<dbReference type="SUPFAM" id="SSF81382">
    <property type="entry name" value="Skp1 dimerisation domain-like"/>
    <property type="match status" value="1"/>
</dbReference>
<dbReference type="PANTHER" id="PTHR11165">
    <property type="entry name" value="SKP1"/>
    <property type="match status" value="1"/>
</dbReference>
<keyword evidence="8" id="KW-1185">Reference proteome</keyword>
<dbReference type="Pfam" id="PF03931">
    <property type="entry name" value="Skp1_POZ"/>
    <property type="match status" value="1"/>
</dbReference>
<organism evidence="7 8">
    <name type="scientific">Papaver nudicaule</name>
    <name type="common">Iceland poppy</name>
    <dbReference type="NCBI Taxonomy" id="74823"/>
    <lineage>
        <taxon>Eukaryota</taxon>
        <taxon>Viridiplantae</taxon>
        <taxon>Streptophyta</taxon>
        <taxon>Embryophyta</taxon>
        <taxon>Tracheophyta</taxon>
        <taxon>Spermatophyta</taxon>
        <taxon>Magnoliopsida</taxon>
        <taxon>Ranunculales</taxon>
        <taxon>Papaveraceae</taxon>
        <taxon>Papaveroideae</taxon>
        <taxon>Papaver</taxon>
    </lineage>
</organism>
<dbReference type="GO" id="GO:0016567">
    <property type="term" value="P:protein ubiquitination"/>
    <property type="evidence" value="ECO:0007669"/>
    <property type="project" value="UniProtKB-UniRule"/>
</dbReference>
<dbReference type="GO" id="GO:0009867">
    <property type="term" value="P:jasmonic acid mediated signaling pathway"/>
    <property type="evidence" value="ECO:0007669"/>
    <property type="project" value="UniProtKB-ARBA"/>
</dbReference>
<protein>
    <recommendedName>
        <fullName evidence="4">SKP1-like protein</fullName>
    </recommendedName>
</protein>
<dbReference type="InterPro" id="IPR001232">
    <property type="entry name" value="SKP1-like"/>
</dbReference>
<evidence type="ECO:0000259" key="5">
    <source>
        <dbReference type="Pfam" id="PF01466"/>
    </source>
</evidence>
<dbReference type="InterPro" id="IPR036296">
    <property type="entry name" value="SKP1-like_dim_sf"/>
</dbReference>
<dbReference type="InterPro" id="IPR016072">
    <property type="entry name" value="Skp1_comp_dimer"/>
</dbReference>
<dbReference type="Gene3D" id="3.30.710.10">
    <property type="entry name" value="Potassium Channel Kv1.1, Chain A"/>
    <property type="match status" value="1"/>
</dbReference>
<keyword evidence="3 4" id="KW-0833">Ubl conjugation pathway</keyword>
<comment type="subunit">
    <text evidence="4">Part of a SCF (SKP1-cullin-F-box) protein ligase complex.</text>
</comment>
<evidence type="ECO:0000256" key="1">
    <source>
        <dbReference type="ARBA" id="ARBA00004906"/>
    </source>
</evidence>
<dbReference type="PIRSF" id="PIRSF028729">
    <property type="entry name" value="E3_ubiquit_lig_SCF_Skp"/>
    <property type="match status" value="1"/>
</dbReference>
<evidence type="ECO:0000256" key="4">
    <source>
        <dbReference type="PIRNR" id="PIRNR028729"/>
    </source>
</evidence>
<evidence type="ECO:0000313" key="8">
    <source>
        <dbReference type="Proteomes" id="UP001177140"/>
    </source>
</evidence>
<comment type="function">
    <text evidence="4">Involved in ubiquitination and subsequent proteasomal degradation of target proteins. Together with CUL1, RBX1 and a F-box protein, it forms a SCF E3 ubiquitin ligase complex. The functional specificity of this complex depends on the type of F-box protein. In the SCF complex, it serves as an adapter that links the F-box protein to CUL1.</text>
</comment>
<evidence type="ECO:0000256" key="3">
    <source>
        <dbReference type="ARBA" id="ARBA00022786"/>
    </source>
</evidence>
<name>A0AA41VNY3_PAPNU</name>
<dbReference type="SUPFAM" id="SSF54695">
    <property type="entry name" value="POZ domain"/>
    <property type="match status" value="1"/>
</dbReference>
<dbReference type="InterPro" id="IPR016073">
    <property type="entry name" value="Skp1_comp_POZ"/>
</dbReference>
<proteinExistence type="inferred from homology"/>
<dbReference type="EMBL" id="JAJJMA010262169">
    <property type="protein sequence ID" value="MCL7044797.1"/>
    <property type="molecule type" value="Genomic_DNA"/>
</dbReference>
<dbReference type="GO" id="GO:0006511">
    <property type="term" value="P:ubiquitin-dependent protein catabolic process"/>
    <property type="evidence" value="ECO:0007669"/>
    <property type="project" value="InterPro"/>
</dbReference>
<dbReference type="Proteomes" id="UP001177140">
    <property type="component" value="Unassembled WGS sequence"/>
</dbReference>
<evidence type="ECO:0000259" key="6">
    <source>
        <dbReference type="Pfam" id="PF03931"/>
    </source>
</evidence>